<comment type="subcellular location">
    <subcellularLocation>
        <location evidence="1">Membrane</location>
        <topology evidence="1">Multi-pass membrane protein</topology>
    </subcellularLocation>
</comment>
<feature type="transmembrane region" description="Helical" evidence="6">
    <location>
        <begin position="152"/>
        <end position="171"/>
    </location>
</feature>
<dbReference type="Pfam" id="PF01940">
    <property type="entry name" value="DUF92"/>
    <property type="match status" value="1"/>
</dbReference>
<feature type="transmembrane region" description="Helical" evidence="6">
    <location>
        <begin position="81"/>
        <end position="106"/>
    </location>
</feature>
<evidence type="ECO:0000256" key="2">
    <source>
        <dbReference type="ARBA" id="ARBA00009012"/>
    </source>
</evidence>
<dbReference type="Proteomes" id="UP000198356">
    <property type="component" value="Unassembled WGS sequence"/>
</dbReference>
<dbReference type="EMBL" id="FZOU01000003">
    <property type="protein sequence ID" value="SNS97579.1"/>
    <property type="molecule type" value="Genomic_DNA"/>
</dbReference>
<feature type="transmembrane region" description="Helical" evidence="6">
    <location>
        <begin position="25"/>
        <end position="43"/>
    </location>
</feature>
<feature type="transmembrane region" description="Helical" evidence="6">
    <location>
        <begin position="275"/>
        <end position="292"/>
    </location>
</feature>
<evidence type="ECO:0000256" key="5">
    <source>
        <dbReference type="ARBA" id="ARBA00023136"/>
    </source>
</evidence>
<keyword evidence="5 6" id="KW-0472">Membrane</keyword>
<accession>A0A239IVI4</accession>
<dbReference type="AlphaFoldDB" id="A0A239IVI4"/>
<evidence type="ECO:0000256" key="6">
    <source>
        <dbReference type="SAM" id="Phobius"/>
    </source>
</evidence>
<comment type="similarity">
    <text evidence="2">Belongs to the TMEM19 family.</text>
</comment>
<evidence type="ECO:0000256" key="4">
    <source>
        <dbReference type="ARBA" id="ARBA00022989"/>
    </source>
</evidence>
<dbReference type="RefSeq" id="WP_089408406.1">
    <property type="nucleotide sequence ID" value="NZ_FZOU01000003.1"/>
</dbReference>
<feature type="transmembrane region" description="Helical" evidence="6">
    <location>
        <begin position="304"/>
        <end position="324"/>
    </location>
</feature>
<keyword evidence="3 6" id="KW-0812">Transmembrane</keyword>
<name>A0A239IVI4_9BACT</name>
<dbReference type="PANTHER" id="PTHR13353">
    <property type="entry name" value="TRANSMEMBRANE PROTEIN 19"/>
    <property type="match status" value="1"/>
</dbReference>
<feature type="transmembrane region" description="Helical" evidence="6">
    <location>
        <begin position="242"/>
        <end position="263"/>
    </location>
</feature>
<reference evidence="7 8" key="1">
    <citation type="submission" date="2017-06" db="EMBL/GenBank/DDBJ databases">
        <authorList>
            <person name="Kim H.J."/>
            <person name="Triplett B.A."/>
        </authorList>
    </citation>
    <scope>NUCLEOTIDE SEQUENCE [LARGE SCALE GENOMIC DNA]</scope>
    <source>
        <strain evidence="7 8">DSM 18704</strain>
    </source>
</reference>
<feature type="transmembrane region" description="Helical" evidence="6">
    <location>
        <begin position="55"/>
        <end position="74"/>
    </location>
</feature>
<protein>
    <submittedName>
        <fullName evidence="7">TIGR00297 family protein</fullName>
    </submittedName>
</protein>
<keyword evidence="4 6" id="KW-1133">Transmembrane helix</keyword>
<evidence type="ECO:0000313" key="7">
    <source>
        <dbReference type="EMBL" id="SNS97579.1"/>
    </source>
</evidence>
<dbReference type="PANTHER" id="PTHR13353:SF5">
    <property type="entry name" value="TRANSMEMBRANE PROTEIN 19"/>
    <property type="match status" value="1"/>
</dbReference>
<dbReference type="GO" id="GO:0016020">
    <property type="term" value="C:membrane"/>
    <property type="evidence" value="ECO:0007669"/>
    <property type="project" value="UniProtKB-SubCell"/>
</dbReference>
<dbReference type="OrthoDB" id="122052at2"/>
<proteinExistence type="inferred from homology"/>
<organism evidence="7 8">
    <name type="scientific">Granulicella rosea</name>
    <dbReference type="NCBI Taxonomy" id="474952"/>
    <lineage>
        <taxon>Bacteria</taxon>
        <taxon>Pseudomonadati</taxon>
        <taxon>Acidobacteriota</taxon>
        <taxon>Terriglobia</taxon>
        <taxon>Terriglobales</taxon>
        <taxon>Acidobacteriaceae</taxon>
        <taxon>Granulicella</taxon>
    </lineage>
</organism>
<dbReference type="InterPro" id="IPR002794">
    <property type="entry name" value="DUF92_TMEM19"/>
</dbReference>
<keyword evidence="8" id="KW-1185">Reference proteome</keyword>
<feature type="transmembrane region" description="Helical" evidence="6">
    <location>
        <begin position="112"/>
        <end position="131"/>
    </location>
</feature>
<evidence type="ECO:0000313" key="8">
    <source>
        <dbReference type="Proteomes" id="UP000198356"/>
    </source>
</evidence>
<evidence type="ECO:0000256" key="1">
    <source>
        <dbReference type="ARBA" id="ARBA00004141"/>
    </source>
</evidence>
<sequence length="329" mass="35201">MTQDVSPIPEARPWKKAIPEARDRLQSKILVWIAVPVLCWLAFETRTESFADHRTVAYLEQVFAVSIFFALATWRMRAATWFAAFTGAVICFLITLYTGPLVGLFMHGGGSIFHSCLTPLIFLFLLTFSATRFRRERKSEASSAEHRRGRTTAQIVANLGVAGALSSYWGFFGVSLVMGYGGTITGSLHSVLDGMVIYNLPVLAALAEATADTVSSEIGQAFGGKTYLLASFRQVPPGTDGAVSLIGTTAGIMAAAIVAYVGIPASGLDLSSCTLVFASGVLGLLFDSVLGATVERKGWLGNDLVNFTSTAFAALVSMIGIRLFDGLMR</sequence>
<evidence type="ECO:0000256" key="3">
    <source>
        <dbReference type="ARBA" id="ARBA00022692"/>
    </source>
</evidence>
<gene>
    <name evidence="7" type="ORF">SAMN05421770_103302</name>
</gene>